<dbReference type="VEuPathDB" id="FungiDB:MELLADRAFT_106607"/>
<feature type="transmembrane region" description="Helical" evidence="1">
    <location>
        <begin position="171"/>
        <end position="194"/>
    </location>
</feature>
<dbReference type="InParanoid" id="F4RM21"/>
<dbReference type="OrthoDB" id="2504455at2759"/>
<dbReference type="KEGG" id="mlr:MELLADRAFT_106607"/>
<feature type="transmembrane region" description="Helical" evidence="1">
    <location>
        <begin position="42"/>
        <end position="63"/>
    </location>
</feature>
<dbReference type="HOGENOM" id="CLU_1180451_0_0_1"/>
<evidence type="ECO:0000313" key="3">
    <source>
        <dbReference type="Proteomes" id="UP000001072"/>
    </source>
</evidence>
<dbReference type="RefSeq" id="XP_007410103.1">
    <property type="nucleotide sequence ID" value="XM_007410041.1"/>
</dbReference>
<proteinExistence type="predicted"/>
<accession>F4RM21</accession>
<keyword evidence="1" id="KW-0812">Transmembrane</keyword>
<gene>
    <name evidence="2" type="ORF">MELLADRAFT_106607</name>
</gene>
<feature type="transmembrane region" description="Helical" evidence="1">
    <location>
        <begin position="100"/>
        <end position="120"/>
    </location>
</feature>
<keyword evidence="1" id="KW-1133">Transmembrane helix</keyword>
<dbReference type="GeneID" id="18922941"/>
<protein>
    <submittedName>
        <fullName evidence="2">Uncharacterized protein</fullName>
    </submittedName>
</protein>
<keyword evidence="1" id="KW-0472">Membrane</keyword>
<evidence type="ECO:0000313" key="2">
    <source>
        <dbReference type="EMBL" id="EGG06663.1"/>
    </source>
</evidence>
<evidence type="ECO:0000256" key="1">
    <source>
        <dbReference type="SAM" id="Phobius"/>
    </source>
</evidence>
<dbReference type="AlphaFoldDB" id="F4RM21"/>
<dbReference type="EMBL" id="GL883107">
    <property type="protein sequence ID" value="EGG06663.1"/>
    <property type="molecule type" value="Genomic_DNA"/>
</dbReference>
<feature type="transmembrane region" description="Helical" evidence="1">
    <location>
        <begin position="132"/>
        <end position="151"/>
    </location>
</feature>
<name>F4RM21_MELLP</name>
<dbReference type="Proteomes" id="UP000001072">
    <property type="component" value="Unassembled WGS sequence"/>
</dbReference>
<reference evidence="3" key="1">
    <citation type="journal article" date="2011" name="Proc. Natl. Acad. Sci. U.S.A.">
        <title>Obligate biotrophy features unraveled by the genomic analysis of rust fungi.</title>
        <authorList>
            <person name="Duplessis S."/>
            <person name="Cuomo C.A."/>
            <person name="Lin Y.-C."/>
            <person name="Aerts A."/>
            <person name="Tisserant E."/>
            <person name="Veneault-Fourrey C."/>
            <person name="Joly D.L."/>
            <person name="Hacquard S."/>
            <person name="Amselem J."/>
            <person name="Cantarel B.L."/>
            <person name="Chiu R."/>
            <person name="Coutinho P.M."/>
            <person name="Feau N."/>
            <person name="Field M."/>
            <person name="Frey P."/>
            <person name="Gelhaye E."/>
            <person name="Goldberg J."/>
            <person name="Grabherr M.G."/>
            <person name="Kodira C.D."/>
            <person name="Kohler A."/>
            <person name="Kuees U."/>
            <person name="Lindquist E.A."/>
            <person name="Lucas S.M."/>
            <person name="Mago R."/>
            <person name="Mauceli E."/>
            <person name="Morin E."/>
            <person name="Murat C."/>
            <person name="Pangilinan J.L."/>
            <person name="Park R."/>
            <person name="Pearson M."/>
            <person name="Quesneville H."/>
            <person name="Rouhier N."/>
            <person name="Sakthikumar S."/>
            <person name="Salamov A.A."/>
            <person name="Schmutz J."/>
            <person name="Selles B."/>
            <person name="Shapiro H."/>
            <person name="Tanguay P."/>
            <person name="Tuskan G.A."/>
            <person name="Henrissat B."/>
            <person name="Van de Peer Y."/>
            <person name="Rouze P."/>
            <person name="Ellis J.G."/>
            <person name="Dodds P.N."/>
            <person name="Schein J.E."/>
            <person name="Zhong S."/>
            <person name="Hamelin R.C."/>
            <person name="Grigoriev I.V."/>
            <person name="Szabo L.J."/>
            <person name="Martin F."/>
        </authorList>
    </citation>
    <scope>NUCLEOTIDE SEQUENCE [LARGE SCALE GENOMIC DNA]</scope>
    <source>
        <strain evidence="3">98AG31 / pathotype 3-4-7</strain>
    </source>
</reference>
<keyword evidence="3" id="KW-1185">Reference proteome</keyword>
<organism evidence="3">
    <name type="scientific">Melampsora larici-populina (strain 98AG31 / pathotype 3-4-7)</name>
    <name type="common">Poplar leaf rust fungus</name>
    <dbReference type="NCBI Taxonomy" id="747676"/>
    <lineage>
        <taxon>Eukaryota</taxon>
        <taxon>Fungi</taxon>
        <taxon>Dikarya</taxon>
        <taxon>Basidiomycota</taxon>
        <taxon>Pucciniomycotina</taxon>
        <taxon>Pucciniomycetes</taxon>
        <taxon>Pucciniales</taxon>
        <taxon>Melampsoraceae</taxon>
        <taxon>Melampsora</taxon>
    </lineage>
</organism>
<sequence>MNSKKPSHLTLYIPGPMKMERAQDLGSQTTSDFDHRSPTSRVSASVILTLDFLLISVLCLTFSNSSHIFNSTSLSTITSERNGCQAYENLTPWSSQSQYWLMWYAWFKMASGVIILNRGLPTRQGWIKVSSTNYLIFSIFISLLGFVALQVNRLLPSALNNQEGFLIQLTETFLCSIISLFFLAIPGFCAYWALSGILHEICRLSVCCFGSSKSYDDQDLEVCSEPYDQLPAYYV</sequence>